<accession>A0AAU7J7V3</accession>
<organism evidence="1">
    <name type="scientific">Microbacterium phage Sunny</name>
    <dbReference type="NCBI Taxonomy" id="3144828"/>
    <lineage>
        <taxon>Viruses</taxon>
    </lineage>
</organism>
<proteinExistence type="predicted"/>
<reference evidence="1" key="1">
    <citation type="submission" date="2024-05" db="EMBL/GenBank/DDBJ databases">
        <title>Complete genome sequence of bacteriophages Merry and Sunny infecting Microbacterium sp. isolated from an alkaline commercial outdoor algal pond.</title>
        <authorList>
            <person name="Levesque A.V."/>
            <person name="Rabines A.J."/>
            <person name="Alrubaiaan E."/>
            <person name="Oliver A."/>
            <person name="Allen E.E."/>
            <person name="Hazlebeck D."/>
            <person name="Pinowska A."/>
            <person name="Traller J.C."/>
            <person name="Zeigler Allen L."/>
        </authorList>
    </citation>
    <scope>NUCLEOTIDE SEQUENCE</scope>
</reference>
<sequence length="44" mass="4710">MIDPHDIENGGHAPVDVDPFIPTGICAVCSPEPEPEPDTIPEEE</sequence>
<protein>
    <recommendedName>
        <fullName evidence="2">Minor tail protein</fullName>
    </recommendedName>
</protein>
<evidence type="ECO:0008006" key="2">
    <source>
        <dbReference type="Google" id="ProtNLM"/>
    </source>
</evidence>
<evidence type="ECO:0000313" key="1">
    <source>
        <dbReference type="EMBL" id="XBN42179.1"/>
    </source>
</evidence>
<name>A0AAU7J7V3_9VIRU</name>
<dbReference type="EMBL" id="PP763432">
    <property type="protein sequence ID" value="XBN42179.1"/>
    <property type="molecule type" value="Genomic_DNA"/>
</dbReference>